<comment type="caution">
    <text evidence="1">The sequence shown here is derived from an EMBL/GenBank/DDBJ whole genome shotgun (WGS) entry which is preliminary data.</text>
</comment>
<gene>
    <name evidence="1" type="ORF">LCGC14_2871010</name>
</gene>
<proteinExistence type="predicted"/>
<accession>A0A0F9AB22</accession>
<protein>
    <recommendedName>
        <fullName evidence="2">Pterin-binding domain-containing protein</fullName>
    </recommendedName>
</protein>
<dbReference type="InterPro" id="IPR011005">
    <property type="entry name" value="Dihydropteroate_synth-like_sf"/>
</dbReference>
<sequence length="99" mass="10926">NAAFKQQENVIEAIRQLAMINDPAPHFIIGLSNVSTKCLLNHLLNRTFLVMCLTAGLDAAIMDAADKDLVEAAITAEVLMGKHLYSDDYVKAWRIQKGL</sequence>
<organism evidence="1">
    <name type="scientific">marine sediment metagenome</name>
    <dbReference type="NCBI Taxonomy" id="412755"/>
    <lineage>
        <taxon>unclassified sequences</taxon>
        <taxon>metagenomes</taxon>
        <taxon>ecological metagenomes</taxon>
    </lineage>
</organism>
<dbReference type="AlphaFoldDB" id="A0A0F9AB22"/>
<name>A0A0F9AB22_9ZZZZ</name>
<dbReference type="SUPFAM" id="SSF51717">
    <property type="entry name" value="Dihydropteroate synthetase-like"/>
    <property type="match status" value="1"/>
</dbReference>
<dbReference type="Gene3D" id="3.20.20.20">
    <property type="entry name" value="Dihydropteroate synthase-like"/>
    <property type="match status" value="1"/>
</dbReference>
<dbReference type="EMBL" id="LAZR01055739">
    <property type="protein sequence ID" value="KKK75709.1"/>
    <property type="molecule type" value="Genomic_DNA"/>
</dbReference>
<reference evidence="1" key="1">
    <citation type="journal article" date="2015" name="Nature">
        <title>Complex archaea that bridge the gap between prokaryotes and eukaryotes.</title>
        <authorList>
            <person name="Spang A."/>
            <person name="Saw J.H."/>
            <person name="Jorgensen S.L."/>
            <person name="Zaremba-Niedzwiedzka K."/>
            <person name="Martijn J."/>
            <person name="Lind A.E."/>
            <person name="van Eijk R."/>
            <person name="Schleper C."/>
            <person name="Guy L."/>
            <person name="Ettema T.J."/>
        </authorList>
    </citation>
    <scope>NUCLEOTIDE SEQUENCE</scope>
</reference>
<evidence type="ECO:0000313" key="1">
    <source>
        <dbReference type="EMBL" id="KKK75709.1"/>
    </source>
</evidence>
<evidence type="ECO:0008006" key="2">
    <source>
        <dbReference type="Google" id="ProtNLM"/>
    </source>
</evidence>
<feature type="non-terminal residue" evidence="1">
    <location>
        <position position="1"/>
    </location>
</feature>